<keyword evidence="2" id="KW-1185">Reference proteome</keyword>
<evidence type="ECO:0000313" key="2">
    <source>
        <dbReference type="Proteomes" id="UP001156601"/>
    </source>
</evidence>
<dbReference type="Proteomes" id="UP001156601">
    <property type="component" value="Unassembled WGS sequence"/>
</dbReference>
<name>A0AA37WHZ5_9ALTE</name>
<dbReference type="EMBL" id="BSOT01000005">
    <property type="protein sequence ID" value="GLR70247.1"/>
    <property type="molecule type" value="Genomic_DNA"/>
</dbReference>
<dbReference type="RefSeq" id="WP_284216552.1">
    <property type="nucleotide sequence ID" value="NZ_BSOT01000005.1"/>
</dbReference>
<accession>A0AA37WHZ5</accession>
<gene>
    <name evidence="1" type="ORF">GCM10007852_11550</name>
</gene>
<dbReference type="AlphaFoldDB" id="A0AA37WHZ5"/>
<organism evidence="1 2">
    <name type="scientific">Agaribacter marinus</name>
    <dbReference type="NCBI Taxonomy" id="1431249"/>
    <lineage>
        <taxon>Bacteria</taxon>
        <taxon>Pseudomonadati</taxon>
        <taxon>Pseudomonadota</taxon>
        <taxon>Gammaproteobacteria</taxon>
        <taxon>Alteromonadales</taxon>
        <taxon>Alteromonadaceae</taxon>
        <taxon>Agaribacter</taxon>
    </lineage>
</organism>
<comment type="caution">
    <text evidence="1">The sequence shown here is derived from an EMBL/GenBank/DDBJ whole genome shotgun (WGS) entry which is preliminary data.</text>
</comment>
<evidence type="ECO:0000313" key="1">
    <source>
        <dbReference type="EMBL" id="GLR70247.1"/>
    </source>
</evidence>
<proteinExistence type="predicted"/>
<reference evidence="1" key="1">
    <citation type="journal article" date="2014" name="Int. J. Syst. Evol. Microbiol.">
        <title>Complete genome sequence of Corynebacterium casei LMG S-19264T (=DSM 44701T), isolated from a smear-ripened cheese.</title>
        <authorList>
            <consortium name="US DOE Joint Genome Institute (JGI-PGF)"/>
            <person name="Walter F."/>
            <person name="Albersmeier A."/>
            <person name="Kalinowski J."/>
            <person name="Ruckert C."/>
        </authorList>
    </citation>
    <scope>NUCLEOTIDE SEQUENCE</scope>
    <source>
        <strain evidence="1">NBRC 110023</strain>
    </source>
</reference>
<sequence length="70" mass="7578">MINKTTLTFEQIESIAMALSHVVGVSDGITPTGDAVVRILIDCPTEQFDLPDTLIACDIVLDYIGNIRAE</sequence>
<protein>
    <submittedName>
        <fullName evidence="1">Uncharacterized protein</fullName>
    </submittedName>
</protein>
<reference evidence="1" key="2">
    <citation type="submission" date="2023-01" db="EMBL/GenBank/DDBJ databases">
        <title>Draft genome sequence of Agaribacter marinus strain NBRC 110023.</title>
        <authorList>
            <person name="Sun Q."/>
            <person name="Mori K."/>
        </authorList>
    </citation>
    <scope>NUCLEOTIDE SEQUENCE</scope>
    <source>
        <strain evidence="1">NBRC 110023</strain>
    </source>
</reference>